<evidence type="ECO:0000259" key="2">
    <source>
        <dbReference type="SMART" id="SM00900"/>
    </source>
</evidence>
<dbReference type="RefSeq" id="WP_092725941.1">
    <property type="nucleotide sequence ID" value="NZ_FNGW01000005.1"/>
</dbReference>
<accession>A0A1G9Q3W2</accession>
<feature type="transmembrane region" description="Helical" evidence="1">
    <location>
        <begin position="12"/>
        <end position="29"/>
    </location>
</feature>
<dbReference type="GO" id="GO:0016020">
    <property type="term" value="C:membrane"/>
    <property type="evidence" value="ECO:0007669"/>
    <property type="project" value="InterPro"/>
</dbReference>
<dbReference type="SMART" id="SM00900">
    <property type="entry name" value="FMN_bind"/>
    <property type="match status" value="1"/>
</dbReference>
<evidence type="ECO:0000256" key="1">
    <source>
        <dbReference type="SAM" id="Phobius"/>
    </source>
</evidence>
<protein>
    <submittedName>
        <fullName evidence="3">FMN-binding domain-containing protein</fullName>
    </submittedName>
</protein>
<evidence type="ECO:0000313" key="3">
    <source>
        <dbReference type="EMBL" id="SDM05187.1"/>
    </source>
</evidence>
<sequence length="265" mass="30439">MELINKILNEGMAWISVILGIVLSSKYIVRKSIKIYPKHKESLISLNKYMKKSHVLIGILLIIIGMIHGIFSSVDLFSINIGTICWIVSILLGMNWMLRKYLNKPSMWIKYHRILTILFLLTMIFHIIDVKKNEILEFKNEIVSILYKDNKKIKSDDESITQINKNELKDNIENYNLEDGIYEGRANGFGPNLVLNVTVKDNKIKEIEIISHNERNESYYGLPMKEIPKSIIKHQTLDVDAISGATYTSNGIMDAVKDALNKAKK</sequence>
<evidence type="ECO:0000313" key="4">
    <source>
        <dbReference type="Proteomes" id="UP000199068"/>
    </source>
</evidence>
<keyword evidence="1" id="KW-0472">Membrane</keyword>
<feature type="domain" description="FMN-binding" evidence="2">
    <location>
        <begin position="188"/>
        <end position="263"/>
    </location>
</feature>
<dbReference type="AlphaFoldDB" id="A0A1G9Q3W2"/>
<keyword evidence="4" id="KW-1185">Reference proteome</keyword>
<feature type="transmembrane region" description="Helical" evidence="1">
    <location>
        <begin position="110"/>
        <end position="128"/>
    </location>
</feature>
<keyword evidence="1" id="KW-1133">Transmembrane helix</keyword>
<reference evidence="3 4" key="1">
    <citation type="submission" date="2016-10" db="EMBL/GenBank/DDBJ databases">
        <authorList>
            <person name="de Groot N.N."/>
        </authorList>
    </citation>
    <scope>NUCLEOTIDE SEQUENCE [LARGE SCALE GENOMIC DNA]</scope>
    <source>
        <strain evidence="3 4">DSM 797</strain>
    </source>
</reference>
<dbReference type="GO" id="GO:0010181">
    <property type="term" value="F:FMN binding"/>
    <property type="evidence" value="ECO:0007669"/>
    <property type="project" value="InterPro"/>
</dbReference>
<organism evidence="3 4">
    <name type="scientific">Romboutsia lituseburensis DSM 797</name>
    <dbReference type="NCBI Taxonomy" id="1121325"/>
    <lineage>
        <taxon>Bacteria</taxon>
        <taxon>Bacillati</taxon>
        <taxon>Bacillota</taxon>
        <taxon>Clostridia</taxon>
        <taxon>Peptostreptococcales</taxon>
        <taxon>Peptostreptococcaceae</taxon>
        <taxon>Romboutsia</taxon>
    </lineage>
</organism>
<dbReference type="EMBL" id="FNGW01000005">
    <property type="protein sequence ID" value="SDM05187.1"/>
    <property type="molecule type" value="Genomic_DNA"/>
</dbReference>
<gene>
    <name evidence="3" type="ORF">SAMN04515677_1058</name>
</gene>
<feature type="transmembrane region" description="Helical" evidence="1">
    <location>
        <begin position="49"/>
        <end position="71"/>
    </location>
</feature>
<feature type="transmembrane region" description="Helical" evidence="1">
    <location>
        <begin position="77"/>
        <end position="98"/>
    </location>
</feature>
<dbReference type="Gene3D" id="3.90.1010.20">
    <property type="match status" value="1"/>
</dbReference>
<dbReference type="Proteomes" id="UP000199068">
    <property type="component" value="Unassembled WGS sequence"/>
</dbReference>
<keyword evidence="1" id="KW-0812">Transmembrane</keyword>
<dbReference type="InterPro" id="IPR007329">
    <property type="entry name" value="FMN-bd"/>
</dbReference>
<proteinExistence type="predicted"/>
<dbReference type="Pfam" id="PF04205">
    <property type="entry name" value="FMN_bind"/>
    <property type="match status" value="1"/>
</dbReference>
<name>A0A1G9Q3W2_9FIRM</name>
<dbReference type="STRING" id="1121325.SAMN04515677_1058"/>